<evidence type="ECO:0000256" key="5">
    <source>
        <dbReference type="ARBA" id="ARBA00039681"/>
    </source>
</evidence>
<evidence type="ECO:0000313" key="10">
    <source>
        <dbReference type="Proteomes" id="UP001642540"/>
    </source>
</evidence>
<dbReference type="PANTHER" id="PTHR46098">
    <property type="entry name" value="TRNA (CYTOSINE(38)-C(5))-METHYLTRANSFERASE"/>
    <property type="match status" value="1"/>
</dbReference>
<sequence>MANENGNLRKSLRVLELFSGIGGLHWALKVACIPCDVIAAMEINPTVLETYQYNFQDANVVRKNLEGITAHEINELNVDAIIMSPPCQPFCRTGNRLDTEDNRTGPLNHLTHILPDINFKYVFVENVQGFEVSYARDNFLEALRKLNFQWQEFMLTPKCLGVPNSRLRYYLIGKRGDLAWKFELQQDTLLYNIPNWNQPEFMPFQKLRKEQEALIFLRRKKWKEICAPNNFISKLDDSDTPFCVGDIIDWDLSEEDLAKLKVSASVIDKYYQAMDIVTPFSVCTCCFTKGYGQFVKGTGSILNYDLCDKDETKEGEANANECSTTTTDCNLSKCGNKMLLRYFSPKEISRLMCYPEDFKMPESLSIKQKYKSLGNSVNVYVVAMLFTLLF</sequence>
<organism evidence="9 10">
    <name type="scientific">Orchesella dallaii</name>
    <dbReference type="NCBI Taxonomy" id="48710"/>
    <lineage>
        <taxon>Eukaryota</taxon>
        <taxon>Metazoa</taxon>
        <taxon>Ecdysozoa</taxon>
        <taxon>Arthropoda</taxon>
        <taxon>Hexapoda</taxon>
        <taxon>Collembola</taxon>
        <taxon>Entomobryomorpha</taxon>
        <taxon>Entomobryoidea</taxon>
        <taxon>Orchesellidae</taxon>
        <taxon>Orchesellinae</taxon>
        <taxon>Orchesella</taxon>
    </lineage>
</organism>
<keyword evidence="1 7" id="KW-0489">Methyltransferase</keyword>
<dbReference type="PROSITE" id="PS51679">
    <property type="entry name" value="SAM_MT_C5"/>
    <property type="match status" value="1"/>
</dbReference>
<dbReference type="PANTHER" id="PTHR46098:SF1">
    <property type="entry name" value="TRNA (CYTOSINE(38)-C(5))-METHYLTRANSFERASE"/>
    <property type="match status" value="1"/>
</dbReference>
<dbReference type="NCBIfam" id="TIGR00675">
    <property type="entry name" value="dcm"/>
    <property type="match status" value="1"/>
</dbReference>
<feature type="active site" evidence="7">
    <location>
        <position position="87"/>
    </location>
</feature>
<dbReference type="PROSITE" id="PS00095">
    <property type="entry name" value="C5_MTASE_2"/>
    <property type="match status" value="1"/>
</dbReference>
<dbReference type="InterPro" id="IPR001525">
    <property type="entry name" value="C5_MeTfrase"/>
</dbReference>
<keyword evidence="10" id="KW-1185">Reference proteome</keyword>
<dbReference type="EMBL" id="CAXLJM020000046">
    <property type="protein sequence ID" value="CAL8110985.1"/>
    <property type="molecule type" value="Genomic_DNA"/>
</dbReference>
<keyword evidence="2 7" id="KW-0808">Transferase</keyword>
<dbReference type="InterPro" id="IPR031303">
    <property type="entry name" value="C5_meth_CS"/>
</dbReference>
<protein>
    <recommendedName>
        <fullName evidence="5">tRNA (cytosine(38)-C(5))-methyltransferase</fullName>
        <ecNumber evidence="4">2.1.1.204</ecNumber>
    </recommendedName>
    <alternativeName>
        <fullName evidence="6">DNA (cytosine-5)-methyltransferase-like protein 2</fullName>
    </alternativeName>
</protein>
<evidence type="ECO:0000256" key="8">
    <source>
        <dbReference type="RuleBase" id="RU000416"/>
    </source>
</evidence>
<evidence type="ECO:0000256" key="2">
    <source>
        <dbReference type="ARBA" id="ARBA00022679"/>
    </source>
</evidence>
<dbReference type="PRINTS" id="PR00105">
    <property type="entry name" value="C5METTRFRASE"/>
</dbReference>
<dbReference type="Pfam" id="PF00145">
    <property type="entry name" value="DNA_methylase"/>
    <property type="match status" value="1"/>
</dbReference>
<dbReference type="EC" id="2.1.1.204" evidence="4"/>
<dbReference type="SUPFAM" id="SSF53335">
    <property type="entry name" value="S-adenosyl-L-methionine-dependent methyltransferases"/>
    <property type="match status" value="1"/>
</dbReference>
<name>A0ABP1QRY9_9HEXA</name>
<dbReference type="Gene3D" id="3.40.50.150">
    <property type="entry name" value="Vaccinia Virus protein VP39"/>
    <property type="match status" value="1"/>
</dbReference>
<dbReference type="InterPro" id="IPR029063">
    <property type="entry name" value="SAM-dependent_MTases_sf"/>
</dbReference>
<accession>A0ABP1QRY9</accession>
<dbReference type="InterPro" id="IPR050750">
    <property type="entry name" value="C5-MTase"/>
</dbReference>
<keyword evidence="3 7" id="KW-0949">S-adenosyl-L-methionine</keyword>
<evidence type="ECO:0000313" key="9">
    <source>
        <dbReference type="EMBL" id="CAL8110985.1"/>
    </source>
</evidence>
<evidence type="ECO:0000256" key="1">
    <source>
        <dbReference type="ARBA" id="ARBA00022603"/>
    </source>
</evidence>
<dbReference type="Proteomes" id="UP001642540">
    <property type="component" value="Unassembled WGS sequence"/>
</dbReference>
<proteinExistence type="inferred from homology"/>
<comment type="caution">
    <text evidence="9">The sequence shown here is derived from an EMBL/GenBank/DDBJ whole genome shotgun (WGS) entry which is preliminary data.</text>
</comment>
<gene>
    <name evidence="9" type="ORF">ODALV1_LOCUS14619</name>
</gene>
<reference evidence="9 10" key="1">
    <citation type="submission" date="2024-08" db="EMBL/GenBank/DDBJ databases">
        <authorList>
            <person name="Cucini C."/>
            <person name="Frati F."/>
        </authorList>
    </citation>
    <scope>NUCLEOTIDE SEQUENCE [LARGE SCALE GENOMIC DNA]</scope>
</reference>
<evidence type="ECO:0000256" key="6">
    <source>
        <dbReference type="ARBA" id="ARBA00042810"/>
    </source>
</evidence>
<evidence type="ECO:0000256" key="3">
    <source>
        <dbReference type="ARBA" id="ARBA00022691"/>
    </source>
</evidence>
<comment type="similarity">
    <text evidence="7 8">Belongs to the class I-like SAM-binding methyltransferase superfamily. C5-methyltransferase family.</text>
</comment>
<evidence type="ECO:0000256" key="7">
    <source>
        <dbReference type="PROSITE-ProRule" id="PRU01016"/>
    </source>
</evidence>
<dbReference type="Gene3D" id="3.90.120.10">
    <property type="entry name" value="DNA Methylase, subunit A, domain 2"/>
    <property type="match status" value="1"/>
</dbReference>
<evidence type="ECO:0000256" key="4">
    <source>
        <dbReference type="ARBA" id="ARBA00039081"/>
    </source>
</evidence>